<dbReference type="InterPro" id="IPR001563">
    <property type="entry name" value="Peptidase_S10"/>
</dbReference>
<evidence type="ECO:0000256" key="6">
    <source>
        <dbReference type="RuleBase" id="RU361156"/>
    </source>
</evidence>
<dbReference type="GeneID" id="59330655"/>
<dbReference type="InterPro" id="IPR018202">
    <property type="entry name" value="Ser_caboxypep_ser_AS"/>
</dbReference>
<dbReference type="PROSITE" id="PS00131">
    <property type="entry name" value="CARBOXYPEPT_SER_SER"/>
    <property type="match status" value="1"/>
</dbReference>
<evidence type="ECO:0000256" key="7">
    <source>
        <dbReference type="SAM" id="MobiDB-lite"/>
    </source>
</evidence>
<accession>A0A8H6CDQ8</accession>
<dbReference type="PRINTS" id="PR00724">
    <property type="entry name" value="CRBOXYPTASEC"/>
</dbReference>
<name>A0A8H6CDQ8_9LECA</name>
<dbReference type="Proteomes" id="UP000593566">
    <property type="component" value="Unassembled WGS sequence"/>
</dbReference>
<dbReference type="RefSeq" id="XP_037150821.1">
    <property type="nucleotide sequence ID" value="XM_037293168.1"/>
</dbReference>
<reference evidence="8 9" key="1">
    <citation type="journal article" date="2020" name="Genomics">
        <title>Complete, high-quality genomes from long-read metagenomic sequencing of two wolf lichen thalli reveals enigmatic genome architecture.</title>
        <authorList>
            <person name="McKenzie S.K."/>
            <person name="Walston R.F."/>
            <person name="Allen J.L."/>
        </authorList>
    </citation>
    <scope>NUCLEOTIDE SEQUENCE [LARGE SCALE GENOMIC DNA]</scope>
    <source>
        <strain evidence="8">WasteWater1</strain>
    </source>
</reference>
<protein>
    <recommendedName>
        <fullName evidence="6">Carboxypeptidase</fullName>
        <ecNumber evidence="6">3.4.16.-</ecNumber>
    </recommendedName>
</protein>
<dbReference type="Pfam" id="PF00450">
    <property type="entry name" value="Peptidase_S10"/>
    <property type="match status" value="1"/>
</dbReference>
<comment type="caution">
    <text evidence="8">The sequence shown here is derived from an EMBL/GenBank/DDBJ whole genome shotgun (WGS) entry which is preliminary data.</text>
</comment>
<evidence type="ECO:0000313" key="9">
    <source>
        <dbReference type="Proteomes" id="UP000593566"/>
    </source>
</evidence>
<dbReference type="GO" id="GO:0004185">
    <property type="term" value="F:serine-type carboxypeptidase activity"/>
    <property type="evidence" value="ECO:0007669"/>
    <property type="project" value="UniProtKB-UniRule"/>
</dbReference>
<evidence type="ECO:0000256" key="2">
    <source>
        <dbReference type="ARBA" id="ARBA00022645"/>
    </source>
</evidence>
<comment type="similarity">
    <text evidence="1 6">Belongs to the peptidase S10 family.</text>
</comment>
<feature type="signal peptide" evidence="6">
    <location>
        <begin position="1"/>
        <end position="31"/>
    </location>
</feature>
<keyword evidence="2 6" id="KW-0121">Carboxypeptidase</keyword>
<dbReference type="GO" id="GO:0006508">
    <property type="term" value="P:proteolysis"/>
    <property type="evidence" value="ECO:0007669"/>
    <property type="project" value="UniProtKB-KW"/>
</dbReference>
<feature type="region of interest" description="Disordered" evidence="7">
    <location>
        <begin position="648"/>
        <end position="672"/>
    </location>
</feature>
<evidence type="ECO:0000256" key="4">
    <source>
        <dbReference type="ARBA" id="ARBA00022801"/>
    </source>
</evidence>
<organism evidence="8 9">
    <name type="scientific">Letharia lupina</name>
    <dbReference type="NCBI Taxonomy" id="560253"/>
    <lineage>
        <taxon>Eukaryota</taxon>
        <taxon>Fungi</taxon>
        <taxon>Dikarya</taxon>
        <taxon>Ascomycota</taxon>
        <taxon>Pezizomycotina</taxon>
        <taxon>Lecanoromycetes</taxon>
        <taxon>OSLEUM clade</taxon>
        <taxon>Lecanoromycetidae</taxon>
        <taxon>Lecanorales</taxon>
        <taxon>Lecanorineae</taxon>
        <taxon>Parmeliaceae</taxon>
        <taxon>Letharia</taxon>
    </lineage>
</organism>
<sequence length="720" mass="77166">MAYPMNQKFTAFSSILALVLIFLFQVPHSSGQFSSSIIPDSNFTTLHSPVNGNITIRFKSPPAGTCTTAFQTQKQYTGYVSLPPFTLAPIQQNYSINTFFWFIEARTESSTAPLTIYINGGPGSSSMVGLFQENGPCQVVEIAQDKLGTQPNDWGWDRSTNILYVDQPNQVGFSYDTPTNGSMNLFTSITTEPPSDVPSGQPDYTYLNGTFSSNSGNSTANTTEIAAHAVWHMLQGFLGAFPQYNPGRYSNSSKPGAVGVNLFAESYGGKYGPAFATLWEQQNLLRKNGSIPSNKTLEIRLSSLGIMQGCVDDLVQGRFYPIFANNNTYGIQALSLTDQQAAASSFLSANGCQQLIESCRNAVTAQDPQNDGDVASVNQICANAQNTCNNEVFGPYYSSGRDVYDITQNMPDPFPPSTYLEYLNNADVQAAIGVAVNYTQTNAAVANAFLQTGDYERGDYIGEMAHLLSLGVRIALLYGDRDYICNWFGGEAVSFSIAAQAAGYSPFYTAGYADIVVNTTYIGGAVRQYGNLSFSRIYDAGHLIPAYQPETAFTVFTRIIMGNDISLGEAADLSTYTSNGTANATETRKAPEQLDPTCWVRNIENTCTNDQKVMLQQGQGVIVNGELYDEASDWKPPPSSVSVMAGYPGTYPTSTTTTGPAPTEEGSSPSTTSAVLTGVFTATSTPSPTPSKGAASSDKAVNAGWALLGCMLAMGGACVT</sequence>
<keyword evidence="9" id="KW-1185">Reference proteome</keyword>
<proteinExistence type="inferred from homology"/>
<dbReference type="PANTHER" id="PTHR11802">
    <property type="entry name" value="SERINE PROTEASE FAMILY S10 SERINE CARBOXYPEPTIDASE"/>
    <property type="match status" value="1"/>
</dbReference>
<dbReference type="Gene3D" id="3.40.50.1820">
    <property type="entry name" value="alpha/beta hydrolase"/>
    <property type="match status" value="1"/>
</dbReference>
<evidence type="ECO:0000313" key="8">
    <source>
        <dbReference type="EMBL" id="KAF6221386.1"/>
    </source>
</evidence>
<keyword evidence="3 6" id="KW-0645">Protease</keyword>
<gene>
    <name evidence="8" type="ORF">HO133_002241</name>
</gene>
<dbReference type="PANTHER" id="PTHR11802:SF404">
    <property type="entry name" value="CARBOXYPEPTIDASE"/>
    <property type="match status" value="1"/>
</dbReference>
<feature type="chain" id="PRO_5034543168" description="Carboxypeptidase" evidence="6">
    <location>
        <begin position="32"/>
        <end position="720"/>
    </location>
</feature>
<dbReference type="GO" id="GO:0000324">
    <property type="term" value="C:fungal-type vacuole"/>
    <property type="evidence" value="ECO:0007669"/>
    <property type="project" value="TreeGrafter"/>
</dbReference>
<dbReference type="SUPFAM" id="SSF53474">
    <property type="entry name" value="alpha/beta-Hydrolases"/>
    <property type="match status" value="1"/>
</dbReference>
<keyword evidence="6" id="KW-0732">Signal</keyword>
<dbReference type="InterPro" id="IPR029058">
    <property type="entry name" value="AB_hydrolase_fold"/>
</dbReference>
<keyword evidence="4 6" id="KW-0378">Hydrolase</keyword>
<dbReference type="EMBL" id="JACCJB010000014">
    <property type="protein sequence ID" value="KAF6221386.1"/>
    <property type="molecule type" value="Genomic_DNA"/>
</dbReference>
<evidence type="ECO:0000256" key="1">
    <source>
        <dbReference type="ARBA" id="ARBA00009431"/>
    </source>
</evidence>
<evidence type="ECO:0000256" key="5">
    <source>
        <dbReference type="ARBA" id="ARBA00023180"/>
    </source>
</evidence>
<keyword evidence="5" id="KW-0325">Glycoprotein</keyword>
<dbReference type="EC" id="3.4.16.-" evidence="6"/>
<evidence type="ECO:0000256" key="3">
    <source>
        <dbReference type="ARBA" id="ARBA00022670"/>
    </source>
</evidence>
<dbReference type="InterPro" id="IPR033124">
    <property type="entry name" value="Ser_caboxypep_his_AS"/>
</dbReference>
<dbReference type="AlphaFoldDB" id="A0A8H6CDQ8"/>
<dbReference type="PROSITE" id="PS00560">
    <property type="entry name" value="CARBOXYPEPT_SER_HIS"/>
    <property type="match status" value="1"/>
</dbReference>